<dbReference type="CDD" id="cd06260">
    <property type="entry name" value="DUF820-like"/>
    <property type="match status" value="1"/>
</dbReference>
<dbReference type="PANTHER" id="PTHR34107:SF4">
    <property type="entry name" value="SLL1222 PROTEIN"/>
    <property type="match status" value="1"/>
</dbReference>
<dbReference type="STRING" id="247279.NIES1031_21775"/>
<sequence>MNTVTNVYWTTDDLKLFPDDGNRYEIIDGELFVTKAPHWKHQNVADNVCTELKIWSRQTGLGDAATTPGVIFTDADNVIPDVVWVSNQRLAAILDDAGHLVGAPELVIEVLSPGELQEKRDRQLKLKLYSVQGVQEYWIIDPQKQQVEIYRRDNAVLKLAATLYKEDDLNSPLLPGFSCGVAQIFA</sequence>
<dbReference type="AlphaFoldDB" id="A0A1U7HCU9"/>
<name>A0A1U7HCU9_9CHRO</name>
<dbReference type="PANTHER" id="PTHR34107">
    <property type="entry name" value="SLL0198 PROTEIN-RELATED"/>
    <property type="match status" value="1"/>
</dbReference>
<dbReference type="Pfam" id="PF05685">
    <property type="entry name" value="Uma2"/>
    <property type="match status" value="1"/>
</dbReference>
<keyword evidence="3" id="KW-1185">Reference proteome</keyword>
<protein>
    <recommendedName>
        <fullName evidence="1">Putative restriction endonuclease domain-containing protein</fullName>
    </recommendedName>
</protein>
<dbReference type="InterPro" id="IPR012296">
    <property type="entry name" value="Nuclease_put_TT1808"/>
</dbReference>
<dbReference type="Proteomes" id="UP000185984">
    <property type="component" value="Unassembled WGS sequence"/>
</dbReference>
<reference evidence="2 3" key="1">
    <citation type="submission" date="2016-11" db="EMBL/GenBank/DDBJ databases">
        <title>Draft Genome Sequences of Nine Cyanobacterial Strains from Diverse Habitats.</title>
        <authorList>
            <person name="Zhu T."/>
            <person name="Hou S."/>
            <person name="Lu X."/>
            <person name="Hess W.R."/>
        </authorList>
    </citation>
    <scope>NUCLEOTIDE SEQUENCE [LARGE SCALE GENOMIC DNA]</scope>
    <source>
        <strain evidence="2 3">5.2 s.c.1</strain>
    </source>
</reference>
<dbReference type="RefSeq" id="WP_073551540.1">
    <property type="nucleotide sequence ID" value="NZ_CAWMVK010000020.1"/>
</dbReference>
<evidence type="ECO:0000259" key="1">
    <source>
        <dbReference type="Pfam" id="PF05685"/>
    </source>
</evidence>
<accession>A0A1U7HCU9</accession>
<gene>
    <name evidence="2" type="ORF">NIES1031_21775</name>
</gene>
<evidence type="ECO:0000313" key="2">
    <source>
        <dbReference type="EMBL" id="OKH21371.1"/>
    </source>
</evidence>
<feature type="domain" description="Putative restriction endonuclease" evidence="1">
    <location>
        <begin position="17"/>
        <end position="181"/>
    </location>
</feature>
<dbReference type="OrthoDB" id="9808428at2"/>
<organism evidence="2 3">
    <name type="scientific">Chroogloeocystis siderophila 5.2 s.c.1</name>
    <dbReference type="NCBI Taxonomy" id="247279"/>
    <lineage>
        <taxon>Bacteria</taxon>
        <taxon>Bacillati</taxon>
        <taxon>Cyanobacteriota</taxon>
        <taxon>Cyanophyceae</taxon>
        <taxon>Oscillatoriophycideae</taxon>
        <taxon>Chroococcales</taxon>
        <taxon>Chroococcaceae</taxon>
        <taxon>Chroogloeocystis</taxon>
    </lineage>
</organism>
<proteinExistence type="predicted"/>
<dbReference type="SUPFAM" id="SSF52980">
    <property type="entry name" value="Restriction endonuclease-like"/>
    <property type="match status" value="1"/>
</dbReference>
<dbReference type="EMBL" id="MRCC01000027">
    <property type="protein sequence ID" value="OKH21371.1"/>
    <property type="molecule type" value="Genomic_DNA"/>
</dbReference>
<dbReference type="InterPro" id="IPR008538">
    <property type="entry name" value="Uma2"/>
</dbReference>
<evidence type="ECO:0000313" key="3">
    <source>
        <dbReference type="Proteomes" id="UP000185984"/>
    </source>
</evidence>
<comment type="caution">
    <text evidence="2">The sequence shown here is derived from an EMBL/GenBank/DDBJ whole genome shotgun (WGS) entry which is preliminary data.</text>
</comment>
<dbReference type="Gene3D" id="3.90.1570.10">
    <property type="entry name" value="tt1808, chain A"/>
    <property type="match status" value="1"/>
</dbReference>
<dbReference type="InterPro" id="IPR011335">
    <property type="entry name" value="Restrct_endonuc-II-like"/>
</dbReference>